<reference evidence="2" key="1">
    <citation type="journal article" date="2017" name="Nucleic Acids Res.">
        <title>Proteogenomics produces comprehensive and highly accurate protein-coding gene annotation in a complete genome assembly of Malassezia sympodialis.</title>
        <authorList>
            <person name="Zhu Y."/>
            <person name="Engstroem P.G."/>
            <person name="Tellgren-Roth C."/>
            <person name="Baudo C.D."/>
            <person name="Kennell J.C."/>
            <person name="Sun S."/>
            <person name="Billmyre R.B."/>
            <person name="Schroeder M.S."/>
            <person name="Andersson A."/>
            <person name="Holm T."/>
            <person name="Sigurgeirsson B."/>
            <person name="Wu G."/>
            <person name="Sankaranarayanan S.R."/>
            <person name="Siddharthan R."/>
            <person name="Sanyal K."/>
            <person name="Lundeberg J."/>
            <person name="Nystedt B."/>
            <person name="Boekhout T."/>
            <person name="Dawson T.L. Jr."/>
            <person name="Heitman J."/>
            <person name="Scheynius A."/>
            <person name="Lehtioe J."/>
        </authorList>
    </citation>
    <scope>NUCLEOTIDE SEQUENCE [LARGE SCALE GENOMIC DNA]</scope>
    <source>
        <strain evidence="2">ATCC 42132</strain>
    </source>
</reference>
<keyword evidence="2" id="KW-1185">Reference proteome</keyword>
<accession>A0A1M8ACC7</accession>
<dbReference type="GO" id="GO:0005634">
    <property type="term" value="C:nucleus"/>
    <property type="evidence" value="ECO:0007669"/>
    <property type="project" value="TreeGrafter"/>
</dbReference>
<proteinExistence type="predicted"/>
<sequence length="411" mass="45639">MGLTPMIFSMMGLSAPEHKSPSPRLTIVGPLGLRAFLRANLTISYATLSSYFVVHELLFPSQPAYPHKPADSSPNIRYTETDEFLPENVIGQMRTLPIMPPHENELPGRNIVMDRNTGTWEKVIQVGDFTVSAAPITHRCPTVGYVLEEAKSASRSLTPREMAILDSNTQALFEQQGVKNPRSLIPILLKKRENLHLPDGNVLVPPPLDRPGRKLCILGDTSDASGGLTQKGMVTLARNADIMVHECTYASMSEKDMELAREVSEDRAKLLQNALLRPDEAKTRALSRGHSIPQIVGEFSALIETKRVILNHFSARLPAPLVQSHDPLVSTDQLVTNSHIEESKQRLYVMQEIERQVTCFWRNNCPAYTRWNEEARAVAAYDGLCVTIPPHAVSTSDHVSENASTRSTIPK</sequence>
<dbReference type="AlphaFoldDB" id="A0A1M8ACC7"/>
<organism evidence="1 2">
    <name type="scientific">Malassezia sympodialis (strain ATCC 42132)</name>
    <name type="common">Atopic eczema-associated yeast</name>
    <dbReference type="NCBI Taxonomy" id="1230383"/>
    <lineage>
        <taxon>Eukaryota</taxon>
        <taxon>Fungi</taxon>
        <taxon>Dikarya</taxon>
        <taxon>Basidiomycota</taxon>
        <taxon>Ustilaginomycotina</taxon>
        <taxon>Malasseziomycetes</taxon>
        <taxon>Malasseziales</taxon>
        <taxon>Malasseziaceae</taxon>
        <taxon>Malassezia</taxon>
    </lineage>
</organism>
<dbReference type="OMA" id="EEWREPC"/>
<dbReference type="SUPFAM" id="SSF56281">
    <property type="entry name" value="Metallo-hydrolase/oxidoreductase"/>
    <property type="match status" value="1"/>
</dbReference>
<dbReference type="GO" id="GO:0042781">
    <property type="term" value="F:3'-tRNA processing endoribonuclease activity"/>
    <property type="evidence" value="ECO:0007669"/>
    <property type="project" value="TreeGrafter"/>
</dbReference>
<dbReference type="PANTHER" id="PTHR46018:SF2">
    <property type="entry name" value="ZINC PHOSPHODIESTERASE ELAC PROTEIN 1"/>
    <property type="match status" value="1"/>
</dbReference>
<protein>
    <submittedName>
        <fullName evidence="1">Uncharacterized protein</fullName>
    </submittedName>
</protein>
<dbReference type="VEuPathDB" id="FungiDB:MSYG_4368"/>
<gene>
    <name evidence="1" type="ORF">MSYG_4368</name>
</gene>
<dbReference type="STRING" id="1230383.A0A1M8ACC7"/>
<dbReference type="EMBL" id="LT671828">
    <property type="protein sequence ID" value="SHO80013.1"/>
    <property type="molecule type" value="Genomic_DNA"/>
</dbReference>
<name>A0A1M8ACC7_MALS4</name>
<dbReference type="Proteomes" id="UP000186303">
    <property type="component" value="Chromosome 8"/>
</dbReference>
<dbReference type="OrthoDB" id="527344at2759"/>
<dbReference type="PANTHER" id="PTHR46018">
    <property type="entry name" value="ZINC PHOSPHODIESTERASE ELAC PROTEIN 1"/>
    <property type="match status" value="1"/>
</dbReference>
<evidence type="ECO:0000313" key="1">
    <source>
        <dbReference type="EMBL" id="SHO80013.1"/>
    </source>
</evidence>
<dbReference type="InterPro" id="IPR036866">
    <property type="entry name" value="RibonucZ/Hydroxyglut_hydro"/>
</dbReference>
<evidence type="ECO:0000313" key="2">
    <source>
        <dbReference type="Proteomes" id="UP000186303"/>
    </source>
</evidence>
<dbReference type="Gene3D" id="3.60.15.10">
    <property type="entry name" value="Ribonuclease Z/Hydroxyacylglutathione hydrolase-like"/>
    <property type="match status" value="1"/>
</dbReference>